<dbReference type="GeneID" id="9952817"/>
<protein>
    <submittedName>
        <fullName evidence="1">Uncharacterized protein</fullName>
    </submittedName>
</protein>
<accession>A0A1S0TFX8</accession>
<dbReference type="CTD" id="9952817"/>
<reference evidence="1" key="1">
    <citation type="submission" date="2012-04" db="EMBL/GenBank/DDBJ databases">
        <title>The Genome Sequence of Loa loa.</title>
        <authorList>
            <consortium name="The Broad Institute Genome Sequencing Platform"/>
            <consortium name="Broad Institute Genome Sequencing Center for Infectious Disease"/>
            <person name="Nutman T.B."/>
            <person name="Fink D.L."/>
            <person name="Russ C."/>
            <person name="Young S."/>
            <person name="Zeng Q."/>
            <person name="Gargeya S."/>
            <person name="Alvarado L."/>
            <person name="Berlin A."/>
            <person name="Chapman S.B."/>
            <person name="Chen Z."/>
            <person name="Freedman E."/>
            <person name="Gellesch M."/>
            <person name="Goldberg J."/>
            <person name="Griggs A."/>
            <person name="Gujja S."/>
            <person name="Heilman E.R."/>
            <person name="Heiman D."/>
            <person name="Howarth C."/>
            <person name="Mehta T."/>
            <person name="Neiman D."/>
            <person name="Pearson M."/>
            <person name="Roberts A."/>
            <person name="Saif S."/>
            <person name="Shea T."/>
            <person name="Shenoy N."/>
            <person name="Sisk P."/>
            <person name="Stolte C."/>
            <person name="Sykes S."/>
            <person name="White J."/>
            <person name="Yandava C."/>
            <person name="Haas B."/>
            <person name="Henn M.R."/>
            <person name="Nusbaum C."/>
            <person name="Birren B."/>
        </authorList>
    </citation>
    <scope>NUCLEOTIDE SEQUENCE [LARGE SCALE GENOMIC DNA]</scope>
</reference>
<dbReference type="EMBL" id="JH713871">
    <property type="protein sequence ID" value="EFO13203.1"/>
    <property type="molecule type" value="Genomic_DNA"/>
</dbReference>
<name>A0A1S0TFX8_LOALO</name>
<dbReference type="InParanoid" id="A0A1S0TFX8"/>
<sequence length="58" mass="6792">MFDGAVEFSKEIIEDVTHIHELYQQLELLQKVVTFVCTVSSEKMMRSIEYAPDEINQK</sequence>
<feature type="non-terminal residue" evidence="1">
    <location>
        <position position="58"/>
    </location>
</feature>
<proteinExistence type="predicted"/>
<evidence type="ECO:0000313" key="1">
    <source>
        <dbReference type="EMBL" id="EFO13203.1"/>
    </source>
</evidence>
<dbReference type="AlphaFoldDB" id="A0A1S0TFX8"/>
<gene>
    <name evidence="1" type="ORF">LOAG_15327</name>
</gene>
<dbReference type="RefSeq" id="XP_003150866.1">
    <property type="nucleotide sequence ID" value="XM_003150818.1"/>
</dbReference>
<organism evidence="1">
    <name type="scientific">Loa loa</name>
    <name type="common">Eye worm</name>
    <name type="synonym">Filaria loa</name>
    <dbReference type="NCBI Taxonomy" id="7209"/>
    <lineage>
        <taxon>Eukaryota</taxon>
        <taxon>Metazoa</taxon>
        <taxon>Ecdysozoa</taxon>
        <taxon>Nematoda</taxon>
        <taxon>Chromadorea</taxon>
        <taxon>Rhabditida</taxon>
        <taxon>Spirurina</taxon>
        <taxon>Spiruromorpha</taxon>
        <taxon>Filarioidea</taxon>
        <taxon>Onchocercidae</taxon>
        <taxon>Loa</taxon>
    </lineage>
</organism>
<dbReference type="KEGG" id="loa:LOAG_15327"/>